<dbReference type="SUPFAM" id="SSF46955">
    <property type="entry name" value="Putative DNA-binding domain"/>
    <property type="match status" value="1"/>
</dbReference>
<evidence type="ECO:0000259" key="7">
    <source>
        <dbReference type="PROSITE" id="PS51379"/>
    </source>
</evidence>
<organism evidence="8 9">
    <name type="scientific">Desulfobulbus propionicus (strain ATCC 33891 / DSM 2032 / VKM B-1956 / 1pr3)</name>
    <dbReference type="NCBI Taxonomy" id="577650"/>
    <lineage>
        <taxon>Bacteria</taxon>
        <taxon>Pseudomonadati</taxon>
        <taxon>Thermodesulfobacteriota</taxon>
        <taxon>Desulfobulbia</taxon>
        <taxon>Desulfobulbales</taxon>
        <taxon>Desulfobulbaceae</taxon>
        <taxon>Desulfobulbus</taxon>
    </lineage>
</organism>
<keyword evidence="3" id="KW-0479">Metal-binding</keyword>
<dbReference type="PROSITE" id="PS00198">
    <property type="entry name" value="4FE4S_FER_1"/>
    <property type="match status" value="1"/>
</dbReference>
<dbReference type="InterPro" id="IPR009051">
    <property type="entry name" value="Helical_ferredxn"/>
</dbReference>
<evidence type="ECO:0000256" key="5">
    <source>
        <dbReference type="ARBA" id="ARBA00023004"/>
    </source>
</evidence>
<keyword evidence="5" id="KW-0408">Iron</keyword>
<proteinExistence type="predicted"/>
<dbReference type="PANTHER" id="PTHR43551">
    <property type="entry name" value="FUMARATE REDUCTASE IRON-SULFUR SUBUNIT"/>
    <property type="match status" value="1"/>
</dbReference>
<keyword evidence="9" id="KW-1185">Reference proteome</keyword>
<dbReference type="SUPFAM" id="SSF46548">
    <property type="entry name" value="alpha-helical ferredoxin"/>
    <property type="match status" value="1"/>
</dbReference>
<keyword evidence="2" id="KW-0004">4Fe-4S</keyword>
<dbReference type="EMBL" id="CP002364">
    <property type="protein sequence ID" value="ADW17890.1"/>
    <property type="molecule type" value="Genomic_DNA"/>
</dbReference>
<dbReference type="Gene3D" id="1.10.1060.10">
    <property type="entry name" value="Alpha-helical ferredoxin"/>
    <property type="match status" value="1"/>
</dbReference>
<dbReference type="Gene3D" id="1.10.1660.10">
    <property type="match status" value="1"/>
</dbReference>
<keyword evidence="4" id="KW-0249">Electron transport</keyword>
<dbReference type="GO" id="GO:0046872">
    <property type="term" value="F:metal ion binding"/>
    <property type="evidence" value="ECO:0007669"/>
    <property type="project" value="UniProtKB-KW"/>
</dbReference>
<accession>A0A7U3YM40</accession>
<evidence type="ECO:0000256" key="3">
    <source>
        <dbReference type="ARBA" id="ARBA00022723"/>
    </source>
</evidence>
<evidence type="ECO:0000313" key="9">
    <source>
        <dbReference type="Proteomes" id="UP000006365"/>
    </source>
</evidence>
<dbReference type="Pfam" id="PF13183">
    <property type="entry name" value="Fer4_8"/>
    <property type="match status" value="1"/>
</dbReference>
<dbReference type="GO" id="GO:0051539">
    <property type="term" value="F:4 iron, 4 sulfur cluster binding"/>
    <property type="evidence" value="ECO:0007669"/>
    <property type="project" value="UniProtKB-KW"/>
</dbReference>
<dbReference type="GO" id="GO:0016491">
    <property type="term" value="F:oxidoreductase activity"/>
    <property type="evidence" value="ECO:0007669"/>
    <property type="project" value="UniProtKB-ARBA"/>
</dbReference>
<dbReference type="KEGG" id="dpr:Despr_1740"/>
<evidence type="ECO:0000256" key="6">
    <source>
        <dbReference type="ARBA" id="ARBA00023014"/>
    </source>
</evidence>
<dbReference type="InterPro" id="IPR041657">
    <property type="entry name" value="HTH_17"/>
</dbReference>
<evidence type="ECO:0000256" key="4">
    <source>
        <dbReference type="ARBA" id="ARBA00022982"/>
    </source>
</evidence>
<protein>
    <submittedName>
        <fullName evidence="8">Regulatory protein MerR</fullName>
    </submittedName>
</protein>
<dbReference type="Pfam" id="PF12728">
    <property type="entry name" value="HTH_17"/>
    <property type="match status" value="1"/>
</dbReference>
<name>A0A7U3YM40_DESPD</name>
<dbReference type="InterPro" id="IPR004017">
    <property type="entry name" value="Cys_rich_dom"/>
</dbReference>
<dbReference type="Proteomes" id="UP000006365">
    <property type="component" value="Chromosome"/>
</dbReference>
<dbReference type="Pfam" id="PF02754">
    <property type="entry name" value="CCG"/>
    <property type="match status" value="1"/>
</dbReference>
<evidence type="ECO:0000256" key="2">
    <source>
        <dbReference type="ARBA" id="ARBA00022485"/>
    </source>
</evidence>
<feature type="domain" description="4Fe-4S ferredoxin-type" evidence="7">
    <location>
        <begin position="137"/>
        <end position="169"/>
    </location>
</feature>
<feature type="domain" description="4Fe-4S ferredoxin-type" evidence="7">
    <location>
        <begin position="94"/>
        <end position="124"/>
    </location>
</feature>
<evidence type="ECO:0000313" key="8">
    <source>
        <dbReference type="EMBL" id="ADW17890.1"/>
    </source>
</evidence>
<dbReference type="PROSITE" id="PS51379">
    <property type="entry name" value="4FE4S_FER_2"/>
    <property type="match status" value="2"/>
</dbReference>
<keyword evidence="6" id="KW-0411">Iron-sulfur</keyword>
<dbReference type="PANTHER" id="PTHR43551:SF1">
    <property type="entry name" value="HETERODISULFIDE REDUCTASE"/>
    <property type="match status" value="1"/>
</dbReference>
<dbReference type="InterPro" id="IPR009061">
    <property type="entry name" value="DNA-bd_dom_put_sf"/>
</dbReference>
<dbReference type="InterPro" id="IPR017900">
    <property type="entry name" value="4Fe4S_Fe_S_CS"/>
</dbReference>
<gene>
    <name evidence="8" type="ordered locus">Despr_1740</name>
</gene>
<keyword evidence="1" id="KW-0813">Transport</keyword>
<evidence type="ECO:0000256" key="1">
    <source>
        <dbReference type="ARBA" id="ARBA00022448"/>
    </source>
</evidence>
<dbReference type="AlphaFoldDB" id="A0A7U3YM40"/>
<sequence>MIYEVKVNDLAEEFGVHRNTIRNWINSGVLPAQEGPGRRYLIQWEDYKRLCDKYGREPRIAPDAAAASEPSPAPRTNGAVPVPVRLEAKTNPLYTSPILADVCLTCGSCAGACPISGVDDLDPRKIIRMAFLGLDDELVESDWPWKCTMCGKCEVVCPMNVEIVQLLRRIRARRSRDKVPPAIQKGVMTCLEKGNNLGIPKDDFLALLKELGEELAERSCPGFVTPVDVRGARLLVTVNSKQPFAEPDSLTWWWKIFHAAGESWTISSEYWEGVNWGLHSGDYSAMRTIVKRIIDNIERLNCKALLLPECGHAYYATRYALERWFPESLQQFKIYTVFDLLLEYLDQGRITLNPNIHTQLATFHDSCNYGRKSLKTFGHGYFDEARTLTRACCPNYIDMIPDREENYCCGAGGGAWASPFWAERVYHGRIKARQISESGAKVVVTACQNCRDQLQTSLNREFNLNIDVQFVWELVANSLITQPSDVVEGRHA</sequence>
<dbReference type="InterPro" id="IPR017896">
    <property type="entry name" value="4Fe4S_Fe-S-bd"/>
</dbReference>
<reference evidence="8 9" key="1">
    <citation type="journal article" date="2011" name="Stand. Genomic Sci.">
        <title>Complete genome sequence of Desulfobulbus propionicus type strain (1pr3).</title>
        <authorList>
            <person name="Pagani I."/>
            <person name="Lapidus A."/>
            <person name="Nolan M."/>
            <person name="Lucas S."/>
            <person name="Hammon N."/>
            <person name="Deshpande S."/>
            <person name="Cheng J.F."/>
            <person name="Chertkov O."/>
            <person name="Davenport K."/>
            <person name="Tapia R."/>
            <person name="Han C."/>
            <person name="Goodwin L."/>
            <person name="Pitluck S."/>
            <person name="Liolios K."/>
            <person name="Mavromatis K."/>
            <person name="Ivanova N."/>
            <person name="Mikhailova N."/>
            <person name="Pati A."/>
            <person name="Chen A."/>
            <person name="Palaniappan K."/>
            <person name="Land M."/>
            <person name="Hauser L."/>
            <person name="Chang Y.J."/>
            <person name="Jeffries C.D."/>
            <person name="Detter J.C."/>
            <person name="Brambilla E."/>
            <person name="Kannan K.P."/>
            <person name="Djao O.D."/>
            <person name="Rohde M."/>
            <person name="Pukall R."/>
            <person name="Spring S."/>
            <person name="Goker M."/>
            <person name="Sikorski J."/>
            <person name="Woyke T."/>
            <person name="Bristow J."/>
            <person name="Eisen J.A."/>
            <person name="Markowitz V."/>
            <person name="Hugenholtz P."/>
            <person name="Kyrpides N.C."/>
            <person name="Klenk H.P."/>
        </authorList>
    </citation>
    <scope>NUCLEOTIDE SEQUENCE [LARGE SCALE GENOMIC DNA]</scope>
    <source>
        <strain evidence="9">ATCC 33891 / DSM 2032 / 1pr3</strain>
    </source>
</reference>